<sequence>MVIVPANECPPNQDRNPFVGCELSAPVSAPLRTNLGIDVGLPLRTGFSPSVMTG</sequence>
<dbReference type="AlphaFoldDB" id="F2AK53"/>
<gene>
    <name evidence="1" type="ORF">RBWH47_03839</name>
</gene>
<organism evidence="1 2">
    <name type="scientific">Rhodopirellula baltica WH47</name>
    <dbReference type="NCBI Taxonomy" id="991778"/>
    <lineage>
        <taxon>Bacteria</taxon>
        <taxon>Pseudomonadati</taxon>
        <taxon>Planctomycetota</taxon>
        <taxon>Planctomycetia</taxon>
        <taxon>Pirellulales</taxon>
        <taxon>Pirellulaceae</taxon>
        <taxon>Rhodopirellula</taxon>
    </lineage>
</organism>
<evidence type="ECO:0000313" key="1">
    <source>
        <dbReference type="EMBL" id="EGF29921.1"/>
    </source>
</evidence>
<name>F2AK53_RHOBT</name>
<dbReference type="EMBL" id="AFAR01000001">
    <property type="protein sequence ID" value="EGF29921.1"/>
    <property type="molecule type" value="Genomic_DNA"/>
</dbReference>
<reference evidence="1 2" key="1">
    <citation type="journal article" date="2013" name="Mar. Genomics">
        <title>Expression of sulfatases in Rhodopirellula baltica and the diversity of sulfatases in the genus Rhodopirellula.</title>
        <authorList>
            <person name="Wegner C.E."/>
            <person name="Richter-Heitmann T."/>
            <person name="Klindworth A."/>
            <person name="Klockow C."/>
            <person name="Richter M."/>
            <person name="Achstetter T."/>
            <person name="Glockner F.O."/>
            <person name="Harder J."/>
        </authorList>
    </citation>
    <scope>NUCLEOTIDE SEQUENCE [LARGE SCALE GENOMIC DNA]</scope>
    <source>
        <strain evidence="1 2">WH47</strain>
    </source>
</reference>
<dbReference type="Proteomes" id="UP000006222">
    <property type="component" value="Unassembled WGS sequence"/>
</dbReference>
<accession>F2AK53</accession>
<proteinExistence type="predicted"/>
<protein>
    <submittedName>
        <fullName evidence="1">Uncharacterized protein</fullName>
    </submittedName>
</protein>
<evidence type="ECO:0000313" key="2">
    <source>
        <dbReference type="Proteomes" id="UP000006222"/>
    </source>
</evidence>
<comment type="caution">
    <text evidence="1">The sequence shown here is derived from an EMBL/GenBank/DDBJ whole genome shotgun (WGS) entry which is preliminary data.</text>
</comment>
<dbReference type="PATRIC" id="fig|991778.3.peg.22"/>